<evidence type="ECO:0000313" key="4">
    <source>
        <dbReference type="EMBL" id="MFC4350756.1"/>
    </source>
</evidence>
<keyword evidence="3" id="KW-0812">Transmembrane</keyword>
<dbReference type="EMBL" id="JBHSCW010000002">
    <property type="protein sequence ID" value="MFC4350756.1"/>
    <property type="molecule type" value="Genomic_DNA"/>
</dbReference>
<dbReference type="RefSeq" id="WP_382421101.1">
    <property type="nucleotide sequence ID" value="NZ_JBHSCW010000002.1"/>
</dbReference>
<dbReference type="PANTHER" id="PTHR33376:SF5">
    <property type="entry name" value="EXTRACYTOPLASMIC SOLUTE RECEPTOR PROTEIN"/>
    <property type="match status" value="1"/>
</dbReference>
<proteinExistence type="predicted"/>
<dbReference type="SUPFAM" id="SSF53850">
    <property type="entry name" value="Periplasmic binding protein-like II"/>
    <property type="match status" value="1"/>
</dbReference>
<dbReference type="CDD" id="cd13683">
    <property type="entry name" value="PBP2_TRAP_DctP6_7"/>
    <property type="match status" value="1"/>
</dbReference>
<gene>
    <name evidence="4" type="ORF">ACFOW6_04275</name>
</gene>
<dbReference type="InterPro" id="IPR006311">
    <property type="entry name" value="TAT_signal"/>
</dbReference>
<dbReference type="Gene3D" id="3.40.190.170">
    <property type="entry name" value="Bacterial extracellular solute-binding protein, family 7"/>
    <property type="match status" value="1"/>
</dbReference>
<keyword evidence="1" id="KW-0732">Signal</keyword>
<dbReference type="InterPro" id="IPR038404">
    <property type="entry name" value="TRAP_DctP_sf"/>
</dbReference>
<dbReference type="PANTHER" id="PTHR33376">
    <property type="match status" value="1"/>
</dbReference>
<dbReference type="InterPro" id="IPR018389">
    <property type="entry name" value="DctP_fam"/>
</dbReference>
<comment type="caution">
    <text evidence="4">The sequence shown here is derived from an EMBL/GenBank/DDBJ whole genome shotgun (WGS) entry which is preliminary data.</text>
</comment>
<organism evidence="4 5">
    <name type="scientific">Fodinicurvata halophila</name>
    <dbReference type="NCBI Taxonomy" id="1419723"/>
    <lineage>
        <taxon>Bacteria</taxon>
        <taxon>Pseudomonadati</taxon>
        <taxon>Pseudomonadota</taxon>
        <taxon>Alphaproteobacteria</taxon>
        <taxon>Rhodospirillales</taxon>
        <taxon>Rhodovibrionaceae</taxon>
        <taxon>Fodinicurvata</taxon>
    </lineage>
</organism>
<reference evidence="5" key="1">
    <citation type="journal article" date="2019" name="Int. J. Syst. Evol. Microbiol.">
        <title>The Global Catalogue of Microorganisms (GCM) 10K type strain sequencing project: providing services to taxonomists for standard genome sequencing and annotation.</title>
        <authorList>
            <consortium name="The Broad Institute Genomics Platform"/>
            <consortium name="The Broad Institute Genome Sequencing Center for Infectious Disease"/>
            <person name="Wu L."/>
            <person name="Ma J."/>
        </authorList>
    </citation>
    <scope>NUCLEOTIDE SEQUENCE [LARGE SCALE GENOMIC DNA]</scope>
    <source>
        <strain evidence="5">CECT 8472</strain>
    </source>
</reference>
<evidence type="ECO:0000256" key="2">
    <source>
        <dbReference type="SAM" id="MobiDB-lite"/>
    </source>
</evidence>
<evidence type="ECO:0000256" key="3">
    <source>
        <dbReference type="SAM" id="Phobius"/>
    </source>
</evidence>
<dbReference type="PROSITE" id="PS51318">
    <property type="entry name" value="TAT"/>
    <property type="match status" value="1"/>
</dbReference>
<protein>
    <submittedName>
        <fullName evidence="4">TRAP transporter substrate-binding protein</fullName>
    </submittedName>
</protein>
<evidence type="ECO:0000313" key="5">
    <source>
        <dbReference type="Proteomes" id="UP001595799"/>
    </source>
</evidence>
<dbReference type="InterPro" id="IPR019546">
    <property type="entry name" value="TAT_signal_bac_arc"/>
</dbReference>
<feature type="transmembrane region" description="Helical" evidence="3">
    <location>
        <begin position="21"/>
        <end position="43"/>
    </location>
</feature>
<dbReference type="NCBIfam" id="NF037995">
    <property type="entry name" value="TRAP_S1"/>
    <property type="match status" value="1"/>
</dbReference>
<dbReference type="Proteomes" id="UP001595799">
    <property type="component" value="Unassembled WGS sequence"/>
</dbReference>
<dbReference type="NCBIfam" id="TIGR01409">
    <property type="entry name" value="TAT_signal_seq"/>
    <property type="match status" value="1"/>
</dbReference>
<sequence length="364" mass="40597">MKKTKQGQTETPQPQAGRRNFIKNAGLGGAAIAASSFAAPAVLSQNGPIRWRLQTYSGAPLGAHVIKPQIEAFNAAANGEMEIELYYADQLVPTSELFRSLQNGTIDAVQSDDATMASPVDVSVFGGYFPFSTRYSLDLPVLFDRYGLNEIWAEAYGEVDGVEWLSAGAWDPLHIFTKEPINSLADMEGKRVFGVPTAGRFLSRYGLVPVTVPWDDVEVALQTGELDGVAWCGFTEAYEVGWADICNYALSNNVTGAWCGSYFANSDSWAKVPDHLKQLFRSTIDQSHYYRQVWYWGGEADLRVNGEKLELTTIPAEEWDQVVKDAEEFWEEIAETSERTRRVVDTFREYNALMEKAGIPYRYS</sequence>
<feature type="compositionally biased region" description="Polar residues" evidence="2">
    <location>
        <begin position="1"/>
        <end position="14"/>
    </location>
</feature>
<keyword evidence="3" id="KW-1133">Transmembrane helix</keyword>
<dbReference type="Pfam" id="PF03480">
    <property type="entry name" value="DctP"/>
    <property type="match status" value="1"/>
</dbReference>
<evidence type="ECO:0000256" key="1">
    <source>
        <dbReference type="ARBA" id="ARBA00022729"/>
    </source>
</evidence>
<accession>A0ABV8UIU4</accession>
<name>A0ABV8UIU4_9PROT</name>
<feature type="region of interest" description="Disordered" evidence="2">
    <location>
        <begin position="1"/>
        <end position="20"/>
    </location>
</feature>
<keyword evidence="3" id="KW-0472">Membrane</keyword>
<keyword evidence="5" id="KW-1185">Reference proteome</keyword>